<dbReference type="Proteomes" id="UP000792457">
    <property type="component" value="Unassembled WGS sequence"/>
</dbReference>
<comment type="caution">
    <text evidence="1">The sequence shown here is derived from an EMBL/GenBank/DDBJ whole genome shotgun (WGS) entry which is preliminary data.</text>
</comment>
<sequence length="173" mass="20201">MNTPQLEGSAIPILQQVKGKFGLTEKARKLEWGQEAIGKHKQALMTSPILGYPNEQQRDPDLQLILEWKESGQKLNWNQVAQNTKAVKSCWAQWNSIGRMDDIHLRMRNNIEQASNRMKDRYDVRAEDGGYQVGDLAWLFNPQRRRRFSPKLQSSWEGTYEVITRIEDVVYRI</sequence>
<dbReference type="AlphaFoldDB" id="A0A8K0PAF5"/>
<dbReference type="EMBL" id="KZ310492">
    <property type="protein sequence ID" value="KAG8239961.1"/>
    <property type="molecule type" value="Genomic_DNA"/>
</dbReference>
<evidence type="ECO:0000313" key="2">
    <source>
        <dbReference type="Proteomes" id="UP000792457"/>
    </source>
</evidence>
<gene>
    <name evidence="1" type="ORF">J437_LFUL019522</name>
</gene>
<organism evidence="1 2">
    <name type="scientific">Ladona fulva</name>
    <name type="common">Scarce chaser dragonfly</name>
    <name type="synonym">Libellula fulva</name>
    <dbReference type="NCBI Taxonomy" id="123851"/>
    <lineage>
        <taxon>Eukaryota</taxon>
        <taxon>Metazoa</taxon>
        <taxon>Ecdysozoa</taxon>
        <taxon>Arthropoda</taxon>
        <taxon>Hexapoda</taxon>
        <taxon>Insecta</taxon>
        <taxon>Pterygota</taxon>
        <taxon>Palaeoptera</taxon>
        <taxon>Odonata</taxon>
        <taxon>Epiprocta</taxon>
        <taxon>Anisoptera</taxon>
        <taxon>Libelluloidea</taxon>
        <taxon>Libellulidae</taxon>
        <taxon>Ladona</taxon>
    </lineage>
</organism>
<reference evidence="1" key="1">
    <citation type="submission" date="2013-04" db="EMBL/GenBank/DDBJ databases">
        <authorList>
            <person name="Qu J."/>
            <person name="Murali S.C."/>
            <person name="Bandaranaike D."/>
            <person name="Bellair M."/>
            <person name="Blankenburg K."/>
            <person name="Chao H."/>
            <person name="Dinh H."/>
            <person name="Doddapaneni H."/>
            <person name="Downs B."/>
            <person name="Dugan-Rocha S."/>
            <person name="Elkadiri S."/>
            <person name="Gnanaolivu R.D."/>
            <person name="Hernandez B."/>
            <person name="Javaid M."/>
            <person name="Jayaseelan J.C."/>
            <person name="Lee S."/>
            <person name="Li M."/>
            <person name="Ming W."/>
            <person name="Munidasa M."/>
            <person name="Muniz J."/>
            <person name="Nguyen L."/>
            <person name="Ongeri F."/>
            <person name="Osuji N."/>
            <person name="Pu L.-L."/>
            <person name="Puazo M."/>
            <person name="Qu C."/>
            <person name="Quiroz J."/>
            <person name="Raj R."/>
            <person name="Weissenberger G."/>
            <person name="Xin Y."/>
            <person name="Zou X."/>
            <person name="Han Y."/>
            <person name="Richards S."/>
            <person name="Worley K."/>
            <person name="Muzny D."/>
            <person name="Gibbs R."/>
        </authorList>
    </citation>
    <scope>NUCLEOTIDE SEQUENCE</scope>
    <source>
        <strain evidence="1">Sampled in the wild</strain>
    </source>
</reference>
<evidence type="ECO:0000313" key="1">
    <source>
        <dbReference type="EMBL" id="KAG8239961.1"/>
    </source>
</evidence>
<keyword evidence="2" id="KW-1185">Reference proteome</keyword>
<name>A0A8K0PAF5_LADFU</name>
<dbReference type="OrthoDB" id="8946894at2759"/>
<protein>
    <submittedName>
        <fullName evidence="1">Uncharacterized protein</fullName>
    </submittedName>
</protein>
<accession>A0A8K0PAF5</accession>
<reference evidence="1" key="2">
    <citation type="submission" date="2017-10" db="EMBL/GenBank/DDBJ databases">
        <title>Ladona fulva Genome sequencing and assembly.</title>
        <authorList>
            <person name="Murali S."/>
            <person name="Richards S."/>
            <person name="Bandaranaike D."/>
            <person name="Bellair M."/>
            <person name="Blankenburg K."/>
            <person name="Chao H."/>
            <person name="Dinh H."/>
            <person name="Doddapaneni H."/>
            <person name="Dugan-Rocha S."/>
            <person name="Elkadiri S."/>
            <person name="Gnanaolivu R."/>
            <person name="Hernandez B."/>
            <person name="Skinner E."/>
            <person name="Javaid M."/>
            <person name="Lee S."/>
            <person name="Li M."/>
            <person name="Ming W."/>
            <person name="Munidasa M."/>
            <person name="Muniz J."/>
            <person name="Nguyen L."/>
            <person name="Hughes D."/>
            <person name="Osuji N."/>
            <person name="Pu L.-L."/>
            <person name="Puazo M."/>
            <person name="Qu C."/>
            <person name="Quiroz J."/>
            <person name="Raj R."/>
            <person name="Weissenberger G."/>
            <person name="Xin Y."/>
            <person name="Zou X."/>
            <person name="Han Y."/>
            <person name="Worley K."/>
            <person name="Muzny D."/>
            <person name="Gibbs R."/>
        </authorList>
    </citation>
    <scope>NUCLEOTIDE SEQUENCE</scope>
    <source>
        <strain evidence="1">Sampled in the wild</strain>
    </source>
</reference>
<proteinExistence type="predicted"/>